<evidence type="ECO:0000313" key="2">
    <source>
        <dbReference type="Proteomes" id="UP001164733"/>
    </source>
</evidence>
<sequence length="99" mass="11460">MFDLNTINKRYFEIKMGKQILEIEPPTKKMLNKITSLRGITDENEATSALYEAASMILNKNKTNRKFSDEVVEELNLDQINGIISEYFLWLSVAKKSKN</sequence>
<dbReference type="EMBL" id="CP086239">
    <property type="protein sequence ID" value="WAG60905.1"/>
    <property type="molecule type" value="Genomic_DNA"/>
</dbReference>
<reference evidence="1" key="1">
    <citation type="submission" date="2021-11" db="EMBL/GenBank/DDBJ databases">
        <title>Clostridia strains as spoilage organisms.</title>
        <authorList>
            <person name="Wambui J."/>
            <person name="Stevens M.J.A."/>
            <person name="Stephan R."/>
        </authorList>
    </citation>
    <scope>NUCLEOTIDE SEQUENCE</scope>
    <source>
        <strain evidence="1">CF009</strain>
    </source>
</reference>
<dbReference type="AlphaFoldDB" id="A0AA47I7G1"/>
<name>A0AA47I7G1_9CLOT</name>
<proteinExistence type="predicted"/>
<evidence type="ECO:0000313" key="1">
    <source>
        <dbReference type="EMBL" id="WAG60905.1"/>
    </source>
</evidence>
<dbReference type="Proteomes" id="UP001164733">
    <property type="component" value="Chromosome"/>
</dbReference>
<accession>A0AA47I7G1</accession>
<gene>
    <name evidence="1" type="ORF">LL038_01240</name>
</gene>
<evidence type="ECO:0008006" key="3">
    <source>
        <dbReference type="Google" id="ProtNLM"/>
    </source>
</evidence>
<organism evidence="1 2">
    <name type="scientific">Clostridium estertheticum</name>
    <dbReference type="NCBI Taxonomy" id="238834"/>
    <lineage>
        <taxon>Bacteria</taxon>
        <taxon>Bacillati</taxon>
        <taxon>Bacillota</taxon>
        <taxon>Clostridia</taxon>
        <taxon>Eubacteriales</taxon>
        <taxon>Clostridiaceae</taxon>
        <taxon>Clostridium</taxon>
    </lineage>
</organism>
<protein>
    <recommendedName>
        <fullName evidence="3">Phage tail assembly protein</fullName>
    </recommendedName>
</protein>
<dbReference type="RefSeq" id="WP_216119672.1">
    <property type="nucleotide sequence ID" value="NZ_CP086239.1"/>
</dbReference>